<accession>A0A7E4UL91</accession>
<evidence type="ECO:0000313" key="1">
    <source>
        <dbReference type="Proteomes" id="UP000492821"/>
    </source>
</evidence>
<sequence length="279" mass="32088">MSFPMEVLTYGLRRRLHELATCNELLTLQVAAPDYHGLQPMQQFRSVDTVTITVTDNKVVVKATNGATEVNATDGYINLRDDLQIHDFTLEESVDLGNFRLAPNYINLHGCLISEELVSSFVAQNLQTVKQLTIGGTCGIQSDKVVKMLCSAPLLTPLEKLVITDGSDASLNCWLEAVIETSHPSMRTMHWEDATLCTLQINKYRFERLIRLQQDNFKLEIYFKNSARIVKVEKQLTEFFDHAFDWAWKDYSQKSVKVSYGPRGREFTKYYYLRDEFTY</sequence>
<reference evidence="1" key="1">
    <citation type="journal article" date="2013" name="Genetics">
        <title>The draft genome and transcriptome of Panagrellus redivivus are shaped by the harsh demands of a free-living lifestyle.</title>
        <authorList>
            <person name="Srinivasan J."/>
            <person name="Dillman A.R."/>
            <person name="Macchietto M.G."/>
            <person name="Heikkinen L."/>
            <person name="Lakso M."/>
            <person name="Fracchia K.M."/>
            <person name="Antoshechkin I."/>
            <person name="Mortazavi A."/>
            <person name="Wong G."/>
            <person name="Sternberg P.W."/>
        </authorList>
    </citation>
    <scope>NUCLEOTIDE SEQUENCE [LARGE SCALE GENOMIC DNA]</scope>
    <source>
        <strain evidence="1">MT8872</strain>
    </source>
</reference>
<evidence type="ECO:0000313" key="2">
    <source>
        <dbReference type="WBParaSite" id="Pan_g10052.t1"/>
    </source>
</evidence>
<keyword evidence="1" id="KW-1185">Reference proteome</keyword>
<dbReference type="AlphaFoldDB" id="A0A7E4UL91"/>
<organism evidence="1 2">
    <name type="scientific">Panagrellus redivivus</name>
    <name type="common">Microworm</name>
    <dbReference type="NCBI Taxonomy" id="6233"/>
    <lineage>
        <taxon>Eukaryota</taxon>
        <taxon>Metazoa</taxon>
        <taxon>Ecdysozoa</taxon>
        <taxon>Nematoda</taxon>
        <taxon>Chromadorea</taxon>
        <taxon>Rhabditida</taxon>
        <taxon>Tylenchina</taxon>
        <taxon>Panagrolaimomorpha</taxon>
        <taxon>Panagrolaimoidea</taxon>
        <taxon>Panagrolaimidae</taxon>
        <taxon>Panagrellus</taxon>
    </lineage>
</organism>
<dbReference type="Proteomes" id="UP000492821">
    <property type="component" value="Unassembled WGS sequence"/>
</dbReference>
<dbReference type="WBParaSite" id="Pan_g10052.t1">
    <property type="protein sequence ID" value="Pan_g10052.t1"/>
    <property type="gene ID" value="Pan_g10052"/>
</dbReference>
<reference evidence="2" key="2">
    <citation type="submission" date="2020-10" db="UniProtKB">
        <authorList>
            <consortium name="WormBaseParasite"/>
        </authorList>
    </citation>
    <scope>IDENTIFICATION</scope>
</reference>
<name>A0A7E4UL91_PANRE</name>
<protein>
    <submittedName>
        <fullName evidence="2">FBA_2 domain-containing protein</fullName>
    </submittedName>
</protein>
<proteinExistence type="predicted"/>